<evidence type="ECO:0000256" key="7">
    <source>
        <dbReference type="ARBA" id="ARBA00022989"/>
    </source>
</evidence>
<feature type="transmembrane region" description="Helical" evidence="9">
    <location>
        <begin position="28"/>
        <end position="50"/>
    </location>
</feature>
<evidence type="ECO:0000256" key="3">
    <source>
        <dbReference type="ARBA" id="ARBA00022448"/>
    </source>
</evidence>
<evidence type="ECO:0000256" key="1">
    <source>
        <dbReference type="ARBA" id="ARBA00004651"/>
    </source>
</evidence>
<proteinExistence type="inferred from homology"/>
<comment type="similarity">
    <text evidence="2 10">Belongs to the binding-protein-dependent transport system permease family. MalFG subfamily.</text>
</comment>
<evidence type="ECO:0000256" key="9">
    <source>
        <dbReference type="RuleBase" id="RU363032"/>
    </source>
</evidence>
<protein>
    <recommendedName>
        <fullName evidence="10">Maltose/maltodextrin transport system permease protein</fullName>
    </recommendedName>
</protein>
<dbReference type="Gene3D" id="1.20.58.370">
    <property type="entry name" value="MalF N-terminal region-like"/>
    <property type="match status" value="1"/>
</dbReference>
<dbReference type="Pfam" id="PF00528">
    <property type="entry name" value="BPD_transp_1"/>
    <property type="match status" value="1"/>
</dbReference>
<feature type="transmembrane region" description="Helical" evidence="9">
    <location>
        <begin position="500"/>
        <end position="524"/>
    </location>
</feature>
<dbReference type="SUPFAM" id="SSF160964">
    <property type="entry name" value="MalF N-terminal region-like"/>
    <property type="match status" value="1"/>
</dbReference>
<evidence type="ECO:0000259" key="11">
    <source>
        <dbReference type="PROSITE" id="PS50928"/>
    </source>
</evidence>
<dbReference type="GO" id="GO:0015423">
    <property type="term" value="F:ABC-type maltose transporter activity"/>
    <property type="evidence" value="ECO:0007669"/>
    <property type="project" value="TreeGrafter"/>
</dbReference>
<feature type="transmembrane region" description="Helical" evidence="9">
    <location>
        <begin position="389"/>
        <end position="413"/>
    </location>
</feature>
<feature type="transmembrane region" description="Helical" evidence="9">
    <location>
        <begin position="299"/>
        <end position="322"/>
    </location>
</feature>
<keyword evidence="5 10" id="KW-0762">Sugar transport</keyword>
<evidence type="ECO:0000256" key="10">
    <source>
        <dbReference type="RuleBase" id="RU367050"/>
    </source>
</evidence>
<comment type="function">
    <text evidence="10">Part of the ABC transporter complex MalEFGK involved in maltose/maltodextrin import. Probably responsible for the translocation of the substrate across the membrane.</text>
</comment>
<accession>A0A6J4V460</accession>
<feature type="transmembrane region" description="Helical" evidence="9">
    <location>
        <begin position="88"/>
        <end position="112"/>
    </location>
</feature>
<evidence type="ECO:0000256" key="8">
    <source>
        <dbReference type="ARBA" id="ARBA00023136"/>
    </source>
</evidence>
<dbReference type="EMBL" id="CADCWP010000102">
    <property type="protein sequence ID" value="CAA9569010.1"/>
    <property type="molecule type" value="Genomic_DNA"/>
</dbReference>
<organism evidence="12">
    <name type="scientific">uncultured Truepera sp</name>
    <dbReference type="NCBI Taxonomy" id="543023"/>
    <lineage>
        <taxon>Bacteria</taxon>
        <taxon>Thermotogati</taxon>
        <taxon>Deinococcota</taxon>
        <taxon>Deinococci</taxon>
        <taxon>Trueperales</taxon>
        <taxon>Trueperaceae</taxon>
        <taxon>Truepera</taxon>
        <taxon>environmental samples</taxon>
    </lineage>
</organism>
<evidence type="ECO:0000256" key="5">
    <source>
        <dbReference type="ARBA" id="ARBA00022597"/>
    </source>
</evidence>
<name>A0A6J4V460_9DEIN</name>
<evidence type="ECO:0000256" key="2">
    <source>
        <dbReference type="ARBA" id="ARBA00009047"/>
    </source>
</evidence>
<keyword evidence="4 10" id="KW-1003">Cell membrane</keyword>
<keyword evidence="8 9" id="KW-0472">Membrane</keyword>
<evidence type="ECO:0000256" key="6">
    <source>
        <dbReference type="ARBA" id="ARBA00022692"/>
    </source>
</evidence>
<dbReference type="GO" id="GO:1990060">
    <property type="term" value="C:maltose transport complex"/>
    <property type="evidence" value="ECO:0007669"/>
    <property type="project" value="TreeGrafter"/>
</dbReference>
<dbReference type="PANTHER" id="PTHR47314">
    <property type="entry name" value="MALTOSE/MALTODEXTRIN TRANSPORT SYSTEM PERMEASE PROTEIN MALF"/>
    <property type="match status" value="1"/>
</dbReference>
<dbReference type="InterPro" id="IPR035277">
    <property type="entry name" value="MalF_N"/>
</dbReference>
<dbReference type="AlphaFoldDB" id="A0A6J4V460"/>
<feature type="transmembrane region" description="Helical" evidence="9">
    <location>
        <begin position="334"/>
        <end position="354"/>
    </location>
</feature>
<dbReference type="PROSITE" id="PS50928">
    <property type="entry name" value="ABC_TM1"/>
    <property type="match status" value="1"/>
</dbReference>
<feature type="transmembrane region" description="Helical" evidence="9">
    <location>
        <begin position="56"/>
        <end position="76"/>
    </location>
</feature>
<keyword evidence="3 9" id="KW-0813">Transport</keyword>
<keyword evidence="6 9" id="KW-0812">Transmembrane</keyword>
<dbReference type="GO" id="GO:0042956">
    <property type="term" value="P:maltodextrin transmembrane transport"/>
    <property type="evidence" value="ECO:0007669"/>
    <property type="project" value="TreeGrafter"/>
</dbReference>
<dbReference type="CDD" id="cd06261">
    <property type="entry name" value="TM_PBP2"/>
    <property type="match status" value="1"/>
</dbReference>
<gene>
    <name evidence="12" type="ORF">AVDCRST_MAG86-1376</name>
</gene>
<dbReference type="SUPFAM" id="SSF161098">
    <property type="entry name" value="MetI-like"/>
    <property type="match status" value="1"/>
</dbReference>
<feature type="transmembrane region" description="Helical" evidence="9">
    <location>
        <begin position="434"/>
        <end position="454"/>
    </location>
</feature>
<dbReference type="Gene3D" id="1.10.3720.10">
    <property type="entry name" value="MetI-like"/>
    <property type="match status" value="1"/>
</dbReference>
<comment type="subcellular location">
    <subcellularLocation>
        <location evidence="1 9">Cell membrane</location>
        <topology evidence="1 9">Multi-pass membrane protein</topology>
    </subcellularLocation>
</comment>
<keyword evidence="7 9" id="KW-1133">Transmembrane helix</keyword>
<evidence type="ECO:0000313" key="12">
    <source>
        <dbReference type="EMBL" id="CAA9569010.1"/>
    </source>
</evidence>
<evidence type="ECO:0000256" key="4">
    <source>
        <dbReference type="ARBA" id="ARBA00022475"/>
    </source>
</evidence>
<sequence>MTVDISRPVSDYLPKGSGGTGGRLWKSLLLLLLAITIAAGATFITLWLAQQIVPGAPPYIGFLGGLAALIVSLQVIARRFEWIMPWYYLLPSILFLLTFALFPVVLTIILAFTDYAGIRNGELNISSRTDIVGVQGNTVTVADSATLRCEALRDGCADVAAVIDVSGTSTVTATSLEGTALTLAEPLLEGASPSVVTLELTDIGFSAEFNITAAQGNTLTLERAPPGEVDLENVGLEVPSEGIRRTMLAVDGNTVTLDDPLPEGATYAAITRYNDFGFVGVQNFTAILRQAGRALGPVFLWNLLFAVSTVLINTVFGVFLAIFLNNKDLKFRNFYRTLLIIPWALPSIITIQVWKGFLNSNFGAINRSLALLDLPVLDWLGEVWPARGAILLVNLWLGLPFMMTATLGALSAIPEDLYEAARIDGANVWQRVTGVTLPLLRTALVPITLTGFAFNFNNFGLIFLLTGGGPGYEGGTSTARGTDILISWAYNEAFQAVGGYAYGLGSAISLLIFFITIAVSLVNFRVTGALKEESNI</sequence>
<feature type="domain" description="ABC transmembrane type-1" evidence="11">
    <location>
        <begin position="299"/>
        <end position="523"/>
    </location>
</feature>
<dbReference type="InterPro" id="IPR000515">
    <property type="entry name" value="MetI-like"/>
</dbReference>
<reference evidence="12" key="1">
    <citation type="submission" date="2020-02" db="EMBL/GenBank/DDBJ databases">
        <authorList>
            <person name="Meier V. D."/>
        </authorList>
    </citation>
    <scope>NUCLEOTIDE SEQUENCE</scope>
    <source>
        <strain evidence="12">AVDCRST_MAG86</strain>
    </source>
</reference>
<dbReference type="PANTHER" id="PTHR47314:SF1">
    <property type="entry name" value="MALTOSE_MALTODEXTRIN TRANSPORT SYSTEM PERMEASE PROTEIN MALF"/>
    <property type="match status" value="1"/>
</dbReference>
<dbReference type="InterPro" id="IPR035906">
    <property type="entry name" value="MetI-like_sf"/>
</dbReference>